<dbReference type="Gene3D" id="3.40.50.360">
    <property type="match status" value="1"/>
</dbReference>
<reference evidence="2" key="1">
    <citation type="submission" date="2021-01" db="EMBL/GenBank/DDBJ databases">
        <title>Whole genome shotgun sequence of Sphaerisporangium rufum NBRC 109079.</title>
        <authorList>
            <person name="Komaki H."/>
            <person name="Tamura T."/>
        </authorList>
    </citation>
    <scope>NUCLEOTIDE SEQUENCE</scope>
    <source>
        <strain evidence="2">NBRC 109079</strain>
    </source>
</reference>
<accession>A0A919R7L3</accession>
<dbReference type="GO" id="GO:0010181">
    <property type="term" value="F:FMN binding"/>
    <property type="evidence" value="ECO:0007669"/>
    <property type="project" value="TreeGrafter"/>
</dbReference>
<sequence length="206" mass="22374">MSETAGPGGPGTERLRVAVIIGSTRSGRFGATVAGWLTARARRRGDLDVDLVDLADARLPDTLGDHDEPRPPAVRALAPRLAAADAFAVVTPEYNRSFPAPLKTAIDWYYEEWHAKPVTFVAYGRESGGLHAIEQLRQVFTEVHAVAIHGAVSLPCYWNLFTADGGWPKPGADCHAALASALDQLTWWARALRDARATRPYPLAPR</sequence>
<dbReference type="Proteomes" id="UP000655287">
    <property type="component" value="Unassembled WGS sequence"/>
</dbReference>
<organism evidence="2 3">
    <name type="scientific">Sphaerisporangium rufum</name>
    <dbReference type="NCBI Taxonomy" id="1381558"/>
    <lineage>
        <taxon>Bacteria</taxon>
        <taxon>Bacillati</taxon>
        <taxon>Actinomycetota</taxon>
        <taxon>Actinomycetes</taxon>
        <taxon>Streptosporangiales</taxon>
        <taxon>Streptosporangiaceae</taxon>
        <taxon>Sphaerisporangium</taxon>
    </lineage>
</organism>
<proteinExistence type="predicted"/>
<dbReference type="RefSeq" id="WP_203992445.1">
    <property type="nucleotide sequence ID" value="NZ_BOOU01000084.1"/>
</dbReference>
<evidence type="ECO:0000313" key="3">
    <source>
        <dbReference type="Proteomes" id="UP000655287"/>
    </source>
</evidence>
<gene>
    <name evidence="2" type="ORF">Sru01_59260</name>
</gene>
<dbReference type="InterPro" id="IPR005025">
    <property type="entry name" value="FMN_Rdtase-like_dom"/>
</dbReference>
<dbReference type="GO" id="GO:0005829">
    <property type="term" value="C:cytosol"/>
    <property type="evidence" value="ECO:0007669"/>
    <property type="project" value="TreeGrafter"/>
</dbReference>
<evidence type="ECO:0000313" key="2">
    <source>
        <dbReference type="EMBL" id="GII80944.1"/>
    </source>
</evidence>
<dbReference type="GO" id="GO:0016491">
    <property type="term" value="F:oxidoreductase activity"/>
    <property type="evidence" value="ECO:0007669"/>
    <property type="project" value="InterPro"/>
</dbReference>
<dbReference type="SUPFAM" id="SSF52218">
    <property type="entry name" value="Flavoproteins"/>
    <property type="match status" value="1"/>
</dbReference>
<keyword evidence="3" id="KW-1185">Reference proteome</keyword>
<dbReference type="AlphaFoldDB" id="A0A919R7L3"/>
<dbReference type="PANTHER" id="PTHR30543:SF21">
    <property type="entry name" value="NAD(P)H-DEPENDENT FMN REDUCTASE LOT6"/>
    <property type="match status" value="1"/>
</dbReference>
<dbReference type="PANTHER" id="PTHR30543">
    <property type="entry name" value="CHROMATE REDUCTASE"/>
    <property type="match status" value="1"/>
</dbReference>
<comment type="caution">
    <text evidence="2">The sequence shown here is derived from an EMBL/GenBank/DDBJ whole genome shotgun (WGS) entry which is preliminary data.</text>
</comment>
<feature type="domain" description="NADPH-dependent FMN reductase-like" evidence="1">
    <location>
        <begin position="16"/>
        <end position="157"/>
    </location>
</feature>
<dbReference type="EMBL" id="BOOU01000084">
    <property type="protein sequence ID" value="GII80944.1"/>
    <property type="molecule type" value="Genomic_DNA"/>
</dbReference>
<dbReference type="InterPro" id="IPR029039">
    <property type="entry name" value="Flavoprotein-like_sf"/>
</dbReference>
<dbReference type="InterPro" id="IPR050712">
    <property type="entry name" value="NAD(P)H-dep_reductase"/>
</dbReference>
<evidence type="ECO:0000259" key="1">
    <source>
        <dbReference type="Pfam" id="PF03358"/>
    </source>
</evidence>
<name>A0A919R7L3_9ACTN</name>
<protein>
    <submittedName>
        <fullName evidence="2">FMN reductase</fullName>
    </submittedName>
</protein>
<dbReference type="Pfam" id="PF03358">
    <property type="entry name" value="FMN_red"/>
    <property type="match status" value="1"/>
</dbReference>